<comment type="caution">
    <text evidence="1">The sequence shown here is derived from an EMBL/GenBank/DDBJ whole genome shotgun (WGS) entry which is preliminary data.</text>
</comment>
<sequence>MTKGGPKGQRGENIVARVLSRLWPSAHRGNQKTGAGLTGAEASPDIEGTPLWAEVKWYKDQVRYSMYYRQTEESQAVSGDPRPVAVIGKINYGKWMIHMALEDFIKLIEEERKADRTVCPVECGPSGLYSIVLDHVIHAHSMDYEEAQLAMLKAGMVMK</sequence>
<accession>A0A0F9UD72</accession>
<protein>
    <submittedName>
        <fullName evidence="1">Uncharacterized protein</fullName>
    </submittedName>
</protein>
<gene>
    <name evidence="1" type="ORF">LCGC14_0621100</name>
</gene>
<reference evidence="1" key="1">
    <citation type="journal article" date="2015" name="Nature">
        <title>Complex archaea that bridge the gap between prokaryotes and eukaryotes.</title>
        <authorList>
            <person name="Spang A."/>
            <person name="Saw J.H."/>
            <person name="Jorgensen S.L."/>
            <person name="Zaremba-Niedzwiedzka K."/>
            <person name="Martijn J."/>
            <person name="Lind A.E."/>
            <person name="van Eijk R."/>
            <person name="Schleper C."/>
            <person name="Guy L."/>
            <person name="Ettema T.J."/>
        </authorList>
    </citation>
    <scope>NUCLEOTIDE SEQUENCE</scope>
</reference>
<dbReference type="EMBL" id="LAZR01001057">
    <property type="protein sequence ID" value="KKN51568.1"/>
    <property type="molecule type" value="Genomic_DNA"/>
</dbReference>
<dbReference type="AlphaFoldDB" id="A0A0F9UD72"/>
<organism evidence="1">
    <name type="scientific">marine sediment metagenome</name>
    <dbReference type="NCBI Taxonomy" id="412755"/>
    <lineage>
        <taxon>unclassified sequences</taxon>
        <taxon>metagenomes</taxon>
        <taxon>ecological metagenomes</taxon>
    </lineage>
</organism>
<proteinExistence type="predicted"/>
<name>A0A0F9UD72_9ZZZZ</name>
<evidence type="ECO:0000313" key="1">
    <source>
        <dbReference type="EMBL" id="KKN51568.1"/>
    </source>
</evidence>